<keyword evidence="4" id="KW-1185">Reference proteome</keyword>
<organism evidence="3 4">
    <name type="scientific">Colocasia esculenta</name>
    <name type="common">Wild taro</name>
    <name type="synonym">Arum esculentum</name>
    <dbReference type="NCBI Taxonomy" id="4460"/>
    <lineage>
        <taxon>Eukaryota</taxon>
        <taxon>Viridiplantae</taxon>
        <taxon>Streptophyta</taxon>
        <taxon>Embryophyta</taxon>
        <taxon>Tracheophyta</taxon>
        <taxon>Spermatophyta</taxon>
        <taxon>Magnoliopsida</taxon>
        <taxon>Liliopsida</taxon>
        <taxon>Araceae</taxon>
        <taxon>Aroideae</taxon>
        <taxon>Colocasieae</taxon>
        <taxon>Colocasia</taxon>
    </lineage>
</organism>
<dbReference type="PANTHER" id="PTHR47293">
    <property type="entry name" value="JACALIN-RELATED LECTIN 3"/>
    <property type="match status" value="1"/>
</dbReference>
<accession>A0A843V9X6</accession>
<sequence>MSFVRNGEMLIKIGAQGEHYGNCEEWDDVCFGKVRQIFVMHGSTLINSIQVAYDHDGVLVLLHRRGSDGDKFDCIMLEPWEVLTGISGHYSPKDDSSGMTVVRSLTVSTNRPATYGPFGREEGTEFSFEIPSDVTFGGFHGRSSGGCLCALGIYV</sequence>
<protein>
    <recommendedName>
        <fullName evidence="2">Jacalin-type lectin domain-containing protein</fullName>
    </recommendedName>
</protein>
<dbReference type="CDD" id="cd09612">
    <property type="entry name" value="Jacalin"/>
    <property type="match status" value="1"/>
</dbReference>
<dbReference type="AlphaFoldDB" id="A0A843V9X6"/>
<reference evidence="3" key="1">
    <citation type="submission" date="2017-07" db="EMBL/GenBank/DDBJ databases">
        <title>Taro Niue Genome Assembly and Annotation.</title>
        <authorList>
            <person name="Atibalentja N."/>
            <person name="Keating K."/>
            <person name="Fields C.J."/>
        </authorList>
    </citation>
    <scope>NUCLEOTIDE SEQUENCE</scope>
    <source>
        <strain evidence="3">Niue_2</strain>
        <tissue evidence="3">Leaf</tissue>
    </source>
</reference>
<proteinExistence type="predicted"/>
<dbReference type="InterPro" id="IPR036404">
    <property type="entry name" value="Jacalin-like_lectin_dom_sf"/>
</dbReference>
<dbReference type="EMBL" id="NMUH01001773">
    <property type="protein sequence ID" value="MQL95252.1"/>
    <property type="molecule type" value="Genomic_DNA"/>
</dbReference>
<dbReference type="GO" id="GO:0030246">
    <property type="term" value="F:carbohydrate binding"/>
    <property type="evidence" value="ECO:0007669"/>
    <property type="project" value="UniProtKB-KW"/>
</dbReference>
<evidence type="ECO:0000259" key="2">
    <source>
        <dbReference type="PROSITE" id="PS51752"/>
    </source>
</evidence>
<dbReference type="InterPro" id="IPR001229">
    <property type="entry name" value="Jacalin-like_lectin_dom"/>
</dbReference>
<dbReference type="SUPFAM" id="SSF51101">
    <property type="entry name" value="Mannose-binding lectins"/>
    <property type="match status" value="1"/>
</dbReference>
<dbReference type="SMART" id="SM00915">
    <property type="entry name" value="Jacalin"/>
    <property type="match status" value="1"/>
</dbReference>
<evidence type="ECO:0000313" key="4">
    <source>
        <dbReference type="Proteomes" id="UP000652761"/>
    </source>
</evidence>
<dbReference type="PANTHER" id="PTHR47293:SF15">
    <property type="entry name" value="JACALIN-RELATED LECTIN 19"/>
    <property type="match status" value="1"/>
</dbReference>
<evidence type="ECO:0000256" key="1">
    <source>
        <dbReference type="ARBA" id="ARBA00022734"/>
    </source>
</evidence>
<comment type="caution">
    <text evidence="3">The sequence shown here is derived from an EMBL/GenBank/DDBJ whole genome shotgun (WGS) entry which is preliminary data.</text>
</comment>
<dbReference type="PROSITE" id="PS51752">
    <property type="entry name" value="JACALIN_LECTIN"/>
    <property type="match status" value="1"/>
</dbReference>
<dbReference type="InterPro" id="IPR033734">
    <property type="entry name" value="Jacalin-like_lectin_dom_plant"/>
</dbReference>
<name>A0A843V9X6_COLES</name>
<gene>
    <name evidence="3" type="ORF">Taro_027919</name>
</gene>
<feature type="domain" description="Jacalin-type lectin" evidence="2">
    <location>
        <begin position="10"/>
        <end position="155"/>
    </location>
</feature>
<dbReference type="Pfam" id="PF01419">
    <property type="entry name" value="Jacalin"/>
    <property type="match status" value="1"/>
</dbReference>
<dbReference type="Gene3D" id="2.100.10.30">
    <property type="entry name" value="Jacalin-like lectin domain"/>
    <property type="match status" value="1"/>
</dbReference>
<evidence type="ECO:0000313" key="3">
    <source>
        <dbReference type="EMBL" id="MQL95252.1"/>
    </source>
</evidence>
<dbReference type="OrthoDB" id="737179at2759"/>
<dbReference type="Proteomes" id="UP000652761">
    <property type="component" value="Unassembled WGS sequence"/>
</dbReference>
<keyword evidence="1" id="KW-0430">Lectin</keyword>